<organism evidence="1 2">
    <name type="scientific">Persea americana</name>
    <name type="common">Avocado</name>
    <dbReference type="NCBI Taxonomy" id="3435"/>
    <lineage>
        <taxon>Eukaryota</taxon>
        <taxon>Viridiplantae</taxon>
        <taxon>Streptophyta</taxon>
        <taxon>Embryophyta</taxon>
        <taxon>Tracheophyta</taxon>
        <taxon>Spermatophyta</taxon>
        <taxon>Magnoliopsida</taxon>
        <taxon>Magnoliidae</taxon>
        <taxon>Laurales</taxon>
        <taxon>Lauraceae</taxon>
        <taxon>Persea</taxon>
    </lineage>
</organism>
<accession>A0ACC2L8K1</accession>
<dbReference type="Proteomes" id="UP001234297">
    <property type="component" value="Chromosome 7"/>
</dbReference>
<dbReference type="EMBL" id="CM056815">
    <property type="protein sequence ID" value="KAJ8629775.1"/>
    <property type="molecule type" value="Genomic_DNA"/>
</dbReference>
<evidence type="ECO:0000313" key="1">
    <source>
        <dbReference type="EMBL" id="KAJ8629775.1"/>
    </source>
</evidence>
<proteinExistence type="predicted"/>
<sequence length="1457" mass="160958">MLDLIGLGFLTFYNKERRQREIEDGFEQSTLENSESPRDCWPRDLEDLCNTTGPEDETVANLKKRSRRVSFADNITTFHVFDRDDEFETPPDGKPSSENENVESAVGSETPGLRGDSAESDDSKELTQNENDEEEDDDEEGRELFVRNMDFSSSPGSVAGSVTSNEEDNFFGPVSTSFIRSGRLSTESATSDNDHDITMDSTAFSLHFRNLMQSDEQRSNSEGNFKTPTGVHLTFGEETCGDSMQTNGENFMVLTGVKKMIPHYTSGGRSNGGGDSNDMSLIVENPNKYDYGKLSPGLDALLAEVQHVSVSNQINISKSPKSPSSSNRLSGFYERTSEPMDLKCSGGVKVQTTKVEVVSDAISKAPDADRKASDADNGNCIFTSGHNTSYSSSGINETLPADTAFGLWNGARNEPIQGMFSGMDKESGKDSLGVSQQPQREIGCPNNGHTSSPLNKATPKNLIAQHDCGPTGHITDRIEENSHFSYSSPVPVAASPMFAVLGHRQRLAESPNSGKYVPNDVQNAEKDSEQPSSPGSISSLRAKRQRLSLGTSVLASTGHISTPFSAYESCSLLEKEGLEHGVRLSSMKNKISKLSLFETREVGANPMSSLSHLANKPSLFEDILIRNNSDPKLMPVGHSDGGGHLLANAEENTTQEIEVEMHGYRVEAPKNFNTSRLSGKSPAIFHGGGHGSGKHVDVNALRLDNPIEAAVSTSQMHRTAEIKNMKKVTVAPTMFMSSPMKRLEQKISPSGPVSPPLRILNQQNQCGNPFGSSSSQQIEDTSRTTPNVSQLLTPGAEGTIGSSSLPKSNTGRSTLPLATINPDVFRSHAKREETASQESFLQDLRKELNSTISYHTPMSNRVNLNFFSSSHEKNAQKMECTKSGENFSIDREFRASSHESASPNIAKRTGPRTLPEKVVQSAEAYNLTENNSLILPSWEFPVSSTLQQGLRGLDHNESQLSPSVQRSLLIPDADTFGRKKINKSVFMEKNEMNDSNTSKRSRKVLLENEGALGFCLENHVAGITEADMIRGEPPEKHWRDVFSKFSAASEQLLPTYTDKLNTRQLGIVEDILGQLQRLKKYEKICTEIQSQKMPPHLGNILQPRVVEARWLQHALMFERLKLQLVHLKRDRLLRKVQQLQSGILDCHSLKSNILQHHLGKRDYQNEGGCVQSDSVECSTENQDSHHTVIRMRKELGVLDHKVKKIIKFFQASCKIKGDRNSDEIVELINDHLQRQERCRIIRQYLLLWEIDDIERKDDSHNIILNYHGLLSQRLTKNNSPVSNIGSSKLLNDANIKMSFPSLNAGIAFEFVFNYKSNCGLGDPKSFQQVTRLTSFLLGNLLDVIEEVQAAQMELTNLVKASFHSPCAVQLELQLCFIDFKLGRKATLILDMSDLNCGIYPSEILPSQLKIQISGTQTAAALLSSEILDVVRNLTAGQHSMIIRLCRSVSQVVLSSNG</sequence>
<protein>
    <submittedName>
        <fullName evidence="1">Uncharacterized protein</fullName>
    </submittedName>
</protein>
<comment type="caution">
    <text evidence="1">The sequence shown here is derived from an EMBL/GenBank/DDBJ whole genome shotgun (WGS) entry which is preliminary data.</text>
</comment>
<evidence type="ECO:0000313" key="2">
    <source>
        <dbReference type="Proteomes" id="UP001234297"/>
    </source>
</evidence>
<reference evidence="1 2" key="1">
    <citation type="journal article" date="2022" name="Hortic Res">
        <title>A haplotype resolved chromosomal level avocado genome allows analysis of novel avocado genes.</title>
        <authorList>
            <person name="Nath O."/>
            <person name="Fletcher S.J."/>
            <person name="Hayward A."/>
            <person name="Shaw L.M."/>
            <person name="Masouleh A.K."/>
            <person name="Furtado A."/>
            <person name="Henry R.J."/>
            <person name="Mitter N."/>
        </authorList>
    </citation>
    <scope>NUCLEOTIDE SEQUENCE [LARGE SCALE GENOMIC DNA]</scope>
    <source>
        <strain evidence="2">cv. Hass</strain>
    </source>
</reference>
<keyword evidence="2" id="KW-1185">Reference proteome</keyword>
<name>A0ACC2L8K1_PERAE</name>
<gene>
    <name evidence="1" type="ORF">MRB53_023098</name>
</gene>